<keyword evidence="3" id="KW-1185">Reference proteome</keyword>
<gene>
    <name evidence="2" type="ORF">DdX_06381</name>
</gene>
<organism evidence="2 3">
    <name type="scientific">Ditylenchus destructor</name>
    <dbReference type="NCBI Taxonomy" id="166010"/>
    <lineage>
        <taxon>Eukaryota</taxon>
        <taxon>Metazoa</taxon>
        <taxon>Ecdysozoa</taxon>
        <taxon>Nematoda</taxon>
        <taxon>Chromadorea</taxon>
        <taxon>Rhabditida</taxon>
        <taxon>Tylenchina</taxon>
        <taxon>Tylenchomorpha</taxon>
        <taxon>Sphaerularioidea</taxon>
        <taxon>Anguinidae</taxon>
        <taxon>Anguininae</taxon>
        <taxon>Ditylenchus</taxon>
    </lineage>
</organism>
<evidence type="ECO:0000313" key="3">
    <source>
        <dbReference type="Proteomes" id="UP001201812"/>
    </source>
</evidence>
<protein>
    <submittedName>
        <fullName evidence="2">Uncharacterized protein</fullName>
    </submittedName>
</protein>
<accession>A0AAD4N4J4</accession>
<proteinExistence type="predicted"/>
<evidence type="ECO:0000256" key="1">
    <source>
        <dbReference type="SAM" id="MobiDB-lite"/>
    </source>
</evidence>
<evidence type="ECO:0000313" key="2">
    <source>
        <dbReference type="EMBL" id="KAI1717972.1"/>
    </source>
</evidence>
<dbReference type="AlphaFoldDB" id="A0AAD4N4J4"/>
<reference evidence="2" key="1">
    <citation type="submission" date="2022-01" db="EMBL/GenBank/DDBJ databases">
        <title>Genome Sequence Resource for Two Populations of Ditylenchus destructor, the Migratory Endoparasitic Phytonematode.</title>
        <authorList>
            <person name="Zhang H."/>
            <person name="Lin R."/>
            <person name="Xie B."/>
        </authorList>
    </citation>
    <scope>NUCLEOTIDE SEQUENCE</scope>
    <source>
        <strain evidence="2">BazhouSP</strain>
    </source>
</reference>
<sequence length="295" mass="32800">MVNDIDRHPLDHHVSVYHSGRSDEAVPVHHEPAPAEKPVEKTDTLGRITSLFRKSTAHEDYPHGLLYEGPVSETGRSHEISGSPLDTHVSVYHSGRSDEAVPVHHEPAPAEKPVEKTDTLGRITSLFRKSTAHEDYPHGLLYEGPTTSTHMVNDIDRHPLDHHVSVYHSGRSDEAVPVHHEPAPAEKPVEKTDTLGRITSLFRKSTAHEDYPHGLLYEGLQLDPHEIPHPLTHVSVYHSGRSDEAVPVHHEPAPAEKPVEKTDTLGRITSLFRKSTAHEDYPHGLLYEGPTTGRS</sequence>
<name>A0AAD4N4J4_9BILA</name>
<dbReference type="Proteomes" id="UP001201812">
    <property type="component" value="Unassembled WGS sequence"/>
</dbReference>
<feature type="region of interest" description="Disordered" evidence="1">
    <location>
        <begin position="17"/>
        <end position="39"/>
    </location>
</feature>
<comment type="caution">
    <text evidence="2">The sequence shown here is derived from an EMBL/GenBank/DDBJ whole genome shotgun (WGS) entry which is preliminary data.</text>
</comment>
<dbReference type="EMBL" id="JAKKPZ010000008">
    <property type="protein sequence ID" value="KAI1717972.1"/>
    <property type="molecule type" value="Genomic_DNA"/>
</dbReference>